<dbReference type="Gene3D" id="3.60.21.10">
    <property type="match status" value="1"/>
</dbReference>
<dbReference type="InterPro" id="IPR050884">
    <property type="entry name" value="CNP_phosphodiesterase-III"/>
</dbReference>
<evidence type="ECO:0000256" key="2">
    <source>
        <dbReference type="ARBA" id="ARBA00022801"/>
    </source>
</evidence>
<evidence type="ECO:0000313" key="7">
    <source>
        <dbReference type="Proteomes" id="UP000262939"/>
    </source>
</evidence>
<comment type="caution">
    <text evidence="6">The sequence shown here is derived from an EMBL/GenBank/DDBJ whole genome shotgun (WGS) entry which is preliminary data.</text>
</comment>
<dbReference type="GO" id="GO:0016787">
    <property type="term" value="F:hydrolase activity"/>
    <property type="evidence" value="ECO:0007669"/>
    <property type="project" value="UniProtKB-KW"/>
</dbReference>
<dbReference type="Proteomes" id="UP000262939">
    <property type="component" value="Unassembled WGS sequence"/>
</dbReference>
<evidence type="ECO:0000256" key="1">
    <source>
        <dbReference type="ARBA" id="ARBA00022723"/>
    </source>
</evidence>
<reference evidence="6 7" key="1">
    <citation type="submission" date="2018-08" db="EMBL/GenBank/DDBJ databases">
        <title>Bacillus chawlae sp. nov., Bacillus glennii sp. nov., and Bacillus saganii sp. nov. Isolated from the Vehicle Assembly Building at Kennedy Space Center where the Viking Spacecraft were Assembled.</title>
        <authorList>
            <person name="Seuylemezian A."/>
            <person name="Vaishampayan P."/>
        </authorList>
    </citation>
    <scope>NUCLEOTIDE SEQUENCE [LARGE SCALE GENOMIC DNA]</scope>
    <source>
        <strain evidence="6 7">V44-8</strain>
    </source>
</reference>
<keyword evidence="7" id="KW-1185">Reference proteome</keyword>
<dbReference type="EMBL" id="QVTD01000003">
    <property type="protein sequence ID" value="RFU64805.1"/>
    <property type="molecule type" value="Genomic_DNA"/>
</dbReference>
<sequence>MKGIYRIVILAALLFTAMDKDLPFSYASELQAAEMPILQFPVMSDIHICGQPRIIEKVPICKGNTDENFLKALEDYQQIAPSYQAIAIVGDLTNHGLQDQYNRFMDLLFTGSNPGAERILAIGNHEFMEMKLWNRPLLTNEMLLMRFLTKTGKGKIYEDKWILGYHFITLGSEGMLQGNHNAPYISDAQYRWLELKLSLNAAPNKPIFVFLHHPLKDTVYGTERKHDYFDGKRLKNILRKYPQAILFSGHSHYSLEHPKTVYQKGFTMVNTSSVSYVTTHKGRKRGLSQGLLVEVYKDRVEIKAREFSNKSWIKTFTIPNEISLPHQK</sequence>
<evidence type="ECO:0000259" key="5">
    <source>
        <dbReference type="Pfam" id="PF00149"/>
    </source>
</evidence>
<keyword evidence="1" id="KW-0479">Metal-binding</keyword>
<dbReference type="AlphaFoldDB" id="A0A372LES3"/>
<dbReference type="InterPro" id="IPR004843">
    <property type="entry name" value="Calcineurin-like_PHP"/>
</dbReference>
<organism evidence="6 7">
    <name type="scientific">Peribacillus glennii</name>
    <dbReference type="NCBI Taxonomy" id="2303991"/>
    <lineage>
        <taxon>Bacteria</taxon>
        <taxon>Bacillati</taxon>
        <taxon>Bacillota</taxon>
        <taxon>Bacilli</taxon>
        <taxon>Bacillales</taxon>
        <taxon>Bacillaceae</taxon>
        <taxon>Peribacillus</taxon>
    </lineage>
</organism>
<feature type="domain" description="Calcineurin-like phosphoesterase" evidence="5">
    <location>
        <begin position="42"/>
        <end position="253"/>
    </location>
</feature>
<evidence type="ECO:0000256" key="4">
    <source>
        <dbReference type="ARBA" id="ARBA00025742"/>
    </source>
</evidence>
<proteinExistence type="inferred from homology"/>
<keyword evidence="2" id="KW-0378">Hydrolase</keyword>
<evidence type="ECO:0000256" key="3">
    <source>
        <dbReference type="ARBA" id="ARBA00023004"/>
    </source>
</evidence>
<dbReference type="Pfam" id="PF00149">
    <property type="entry name" value="Metallophos"/>
    <property type="match status" value="1"/>
</dbReference>
<evidence type="ECO:0000313" key="6">
    <source>
        <dbReference type="EMBL" id="RFU64805.1"/>
    </source>
</evidence>
<protein>
    <recommendedName>
        <fullName evidence="5">Calcineurin-like phosphoesterase domain-containing protein</fullName>
    </recommendedName>
</protein>
<dbReference type="RefSeq" id="WP_117320981.1">
    <property type="nucleotide sequence ID" value="NZ_QVTD01000003.1"/>
</dbReference>
<keyword evidence="3" id="KW-0408">Iron</keyword>
<accession>A0A372LES3</accession>
<dbReference type="OrthoDB" id="1645838at2"/>
<dbReference type="InterPro" id="IPR029052">
    <property type="entry name" value="Metallo-depent_PP-like"/>
</dbReference>
<dbReference type="PANTHER" id="PTHR42988">
    <property type="entry name" value="PHOSPHOHYDROLASE"/>
    <property type="match status" value="1"/>
</dbReference>
<dbReference type="GO" id="GO:0046872">
    <property type="term" value="F:metal ion binding"/>
    <property type="evidence" value="ECO:0007669"/>
    <property type="project" value="UniProtKB-KW"/>
</dbReference>
<comment type="similarity">
    <text evidence="4">Belongs to the cyclic nucleotide phosphodiesterase class-III family.</text>
</comment>
<gene>
    <name evidence="6" type="ORF">D0466_02450</name>
</gene>
<dbReference type="SUPFAM" id="SSF56300">
    <property type="entry name" value="Metallo-dependent phosphatases"/>
    <property type="match status" value="1"/>
</dbReference>
<dbReference type="PANTHER" id="PTHR42988:SF2">
    <property type="entry name" value="CYCLIC NUCLEOTIDE PHOSPHODIESTERASE CBUA0032-RELATED"/>
    <property type="match status" value="1"/>
</dbReference>
<name>A0A372LES3_9BACI</name>